<feature type="domain" description="Carbamoyltransferase Kae1-like" evidence="1">
    <location>
        <begin position="14"/>
        <end position="87"/>
    </location>
</feature>
<organism evidence="2 3">
    <name type="scientific">Photobacterium aphoticum</name>
    <dbReference type="NCBI Taxonomy" id="754436"/>
    <lineage>
        <taxon>Bacteria</taxon>
        <taxon>Pseudomonadati</taxon>
        <taxon>Pseudomonadota</taxon>
        <taxon>Gammaproteobacteria</taxon>
        <taxon>Vibrionales</taxon>
        <taxon>Vibrionaceae</taxon>
        <taxon>Photobacterium</taxon>
    </lineage>
</organism>
<evidence type="ECO:0000313" key="2">
    <source>
        <dbReference type="EMBL" id="GAL06265.1"/>
    </source>
</evidence>
<name>A0A090QST9_9GAMM</name>
<accession>A0A090QST9</accession>
<dbReference type="AlphaFoldDB" id="A0A090QST9"/>
<proteinExistence type="predicted"/>
<dbReference type="STRING" id="754436.JCM19237_1910"/>
<dbReference type="Gene3D" id="3.30.420.40">
    <property type="match status" value="1"/>
</dbReference>
<dbReference type="Pfam" id="PF22521">
    <property type="entry name" value="HypF_C_2"/>
    <property type="match status" value="1"/>
</dbReference>
<gene>
    <name evidence="2" type="ORF">JCM19237_1910</name>
</gene>
<dbReference type="InterPro" id="IPR055128">
    <property type="entry name" value="HypF_C_2"/>
</dbReference>
<dbReference type="eggNOG" id="COG0068">
    <property type="taxonomic scope" value="Bacteria"/>
</dbReference>
<evidence type="ECO:0000313" key="3">
    <source>
        <dbReference type="Proteomes" id="UP000029227"/>
    </source>
</evidence>
<protein>
    <submittedName>
        <fullName evidence="2">Protein hydE</fullName>
    </submittedName>
</protein>
<reference evidence="2 3" key="1">
    <citation type="journal article" date="2014" name="Genome Announc.">
        <title>Draft Genome Sequences of Two Vibrionaceae Species, Vibrio ponticus C121 and Photobacterium aphoticum C119, Isolated as Coral Reef Microbiota.</title>
        <authorList>
            <person name="Al-saari N."/>
            <person name="Meirelles P.M."/>
            <person name="Mino S."/>
            <person name="Suda W."/>
            <person name="Oshima K."/>
            <person name="Hattori M."/>
            <person name="Ohkuma M."/>
            <person name="Thompson F.L."/>
            <person name="Gomez-Gil B."/>
            <person name="Sawabe T."/>
            <person name="Sawabe T."/>
        </authorList>
    </citation>
    <scope>NUCLEOTIDE SEQUENCE [LARGE SCALE GENOMIC DNA]</scope>
    <source>
        <strain evidence="2 3">JCM 19237</strain>
    </source>
</reference>
<dbReference type="EMBL" id="BBMN01000010">
    <property type="protein sequence ID" value="GAL06265.1"/>
    <property type="molecule type" value="Genomic_DNA"/>
</dbReference>
<comment type="caution">
    <text evidence="2">The sequence shown here is derived from an EMBL/GenBank/DDBJ whole genome shotgun (WGS) entry which is preliminary data.</text>
</comment>
<sequence length="99" mass="10854">MAFRLATDGDDALVPKLAFGIMDSLADHLATWIEHLDGKHGIEQVVLAGNEMANECLAQRLAVRVGKNFPLFANRRLALDSSNLSVGALLLKQRRGRGW</sequence>
<dbReference type="Proteomes" id="UP000029227">
    <property type="component" value="Unassembled WGS sequence"/>
</dbReference>
<evidence type="ECO:0000259" key="1">
    <source>
        <dbReference type="Pfam" id="PF22521"/>
    </source>
</evidence>